<proteinExistence type="predicted"/>
<dbReference type="PATRIC" id="fig|336566.3.peg.248"/>
<gene>
    <name evidence="2" type="ORF">ABB30_04545</name>
</gene>
<dbReference type="InterPro" id="IPR036102">
    <property type="entry name" value="OsmC/Ohrsf"/>
</dbReference>
<feature type="compositionally biased region" description="Polar residues" evidence="1">
    <location>
        <begin position="1"/>
        <end position="27"/>
    </location>
</feature>
<dbReference type="Proteomes" id="UP000050956">
    <property type="component" value="Unassembled WGS sequence"/>
</dbReference>
<dbReference type="Gene3D" id="3.30.300.20">
    <property type="match status" value="1"/>
</dbReference>
<dbReference type="SUPFAM" id="SSF82784">
    <property type="entry name" value="OsmC-like"/>
    <property type="match status" value="1"/>
</dbReference>
<dbReference type="InterPro" id="IPR015946">
    <property type="entry name" value="KH_dom-like_a/b"/>
</dbReference>
<sequence>MAKVRITSTGTDFAHSVSSASGHQLTSDEPPALGGGNAGMAPFELYLAALASCTAITLRMYAQKKGWELGRFHAELESSRDADGNFQVHRTLHADGPLDDAQWARLLDVVERTPVTLVMKQGAAITSSRG</sequence>
<name>A0A0R0DKW6_9GAMM</name>
<reference evidence="2 3" key="1">
    <citation type="submission" date="2015-05" db="EMBL/GenBank/DDBJ databases">
        <title>Genome sequencing and analysis of members of genus Stenotrophomonas.</title>
        <authorList>
            <person name="Patil P.P."/>
            <person name="Midha S."/>
            <person name="Patil P.B."/>
        </authorList>
    </citation>
    <scope>NUCLEOTIDE SEQUENCE [LARGE SCALE GENOMIC DNA]</scope>
    <source>
        <strain evidence="2 3">DSM 24757</strain>
    </source>
</reference>
<dbReference type="PANTHER" id="PTHR39624:SF2">
    <property type="entry name" value="OSMC-LIKE PROTEIN"/>
    <property type="match status" value="1"/>
</dbReference>
<evidence type="ECO:0000313" key="2">
    <source>
        <dbReference type="EMBL" id="KRG78323.1"/>
    </source>
</evidence>
<dbReference type="Pfam" id="PF02566">
    <property type="entry name" value="OsmC"/>
    <property type="match status" value="1"/>
</dbReference>
<comment type="caution">
    <text evidence="2">The sequence shown here is derived from an EMBL/GenBank/DDBJ whole genome shotgun (WGS) entry which is preliminary data.</text>
</comment>
<dbReference type="AlphaFoldDB" id="A0A0R0DKW6"/>
<dbReference type="InterPro" id="IPR003718">
    <property type="entry name" value="OsmC/Ohr_fam"/>
</dbReference>
<dbReference type="RefSeq" id="WP_057637123.1">
    <property type="nucleotide sequence ID" value="NZ_LDJM01000011.1"/>
</dbReference>
<accession>A0A0R0DKW6</accession>
<evidence type="ECO:0000256" key="1">
    <source>
        <dbReference type="SAM" id="MobiDB-lite"/>
    </source>
</evidence>
<protein>
    <submittedName>
        <fullName evidence="2">Osmotically inducible protein C</fullName>
    </submittedName>
</protein>
<dbReference type="STRING" id="336566.ABB30_04545"/>
<keyword evidence="3" id="KW-1185">Reference proteome</keyword>
<dbReference type="EMBL" id="LDJM01000011">
    <property type="protein sequence ID" value="KRG78323.1"/>
    <property type="molecule type" value="Genomic_DNA"/>
</dbReference>
<dbReference type="PANTHER" id="PTHR39624">
    <property type="entry name" value="PROTEIN INVOLVED IN RIMO-MEDIATED BETA-METHYLTHIOLATION OF RIBOSOMAL PROTEIN S12 YCAO"/>
    <property type="match status" value="1"/>
</dbReference>
<evidence type="ECO:0000313" key="3">
    <source>
        <dbReference type="Proteomes" id="UP000050956"/>
    </source>
</evidence>
<feature type="region of interest" description="Disordered" evidence="1">
    <location>
        <begin position="1"/>
        <end position="34"/>
    </location>
</feature>
<organism evidence="2 3">
    <name type="scientific">Stenotrophomonas ginsengisoli</name>
    <dbReference type="NCBI Taxonomy" id="336566"/>
    <lineage>
        <taxon>Bacteria</taxon>
        <taxon>Pseudomonadati</taxon>
        <taxon>Pseudomonadota</taxon>
        <taxon>Gammaproteobacteria</taxon>
        <taxon>Lysobacterales</taxon>
        <taxon>Lysobacteraceae</taxon>
        <taxon>Stenotrophomonas</taxon>
    </lineage>
</organism>
<dbReference type="OrthoDB" id="9789573at2"/>